<proteinExistence type="predicted"/>
<evidence type="ECO:0000313" key="6">
    <source>
        <dbReference type="Proteomes" id="UP000660262"/>
    </source>
</evidence>
<dbReference type="PROSITE" id="PS51401">
    <property type="entry name" value="CHORD"/>
    <property type="match status" value="1"/>
</dbReference>
<protein>
    <submittedName>
        <fullName evidence="5">Integrin beta-1-binding protein 2</fullName>
    </submittedName>
</protein>
<dbReference type="OrthoDB" id="10261079at2759"/>
<dbReference type="InterPro" id="IPR007051">
    <property type="entry name" value="CHORD_dom"/>
</dbReference>
<evidence type="ECO:0000259" key="4">
    <source>
        <dbReference type="PROSITE" id="PS51401"/>
    </source>
</evidence>
<dbReference type="SUPFAM" id="SSF49764">
    <property type="entry name" value="HSP20-like chaperones"/>
    <property type="match status" value="1"/>
</dbReference>
<reference evidence="5" key="1">
    <citation type="submission" date="2020-10" db="EMBL/GenBank/DDBJ databases">
        <title>Unveiling of a novel bifunctional photoreceptor, Dualchrome1, isolated from a cosmopolitan green alga.</title>
        <authorList>
            <person name="Suzuki S."/>
            <person name="Kawachi M."/>
        </authorList>
    </citation>
    <scope>NUCLEOTIDE SEQUENCE</scope>
    <source>
        <strain evidence="5">NIES 2893</strain>
    </source>
</reference>
<dbReference type="PANTHER" id="PTHR46983">
    <property type="entry name" value="CYSTEINE AND HISTIDINE-RICH DOMAIN-CONTAINING PROTEIN 1"/>
    <property type="match status" value="1"/>
</dbReference>
<dbReference type="InterPro" id="IPR039790">
    <property type="entry name" value="CHRD1"/>
</dbReference>
<evidence type="ECO:0000313" key="5">
    <source>
        <dbReference type="EMBL" id="GHP02524.1"/>
    </source>
</evidence>
<dbReference type="AlphaFoldDB" id="A0A830H658"/>
<evidence type="ECO:0000256" key="2">
    <source>
        <dbReference type="ARBA" id="ARBA00022737"/>
    </source>
</evidence>
<dbReference type="Gene3D" id="4.10.1130.20">
    <property type="match status" value="1"/>
</dbReference>
<comment type="caution">
    <text evidence="5">The sequence shown here is derived from an EMBL/GenBank/DDBJ whole genome shotgun (WGS) entry which is preliminary data.</text>
</comment>
<dbReference type="Proteomes" id="UP000660262">
    <property type="component" value="Unassembled WGS sequence"/>
</dbReference>
<accession>A0A830H658</accession>
<dbReference type="GO" id="GO:0007229">
    <property type="term" value="P:integrin-mediated signaling pathway"/>
    <property type="evidence" value="ECO:0007669"/>
    <property type="project" value="UniProtKB-KW"/>
</dbReference>
<keyword evidence="1" id="KW-0479">Metal-binding</keyword>
<sequence length="319" mass="34941">MASDSANPHRGAHDGAIASLLDKHESRVDLLLDSMLTYLKKTQPSYFEGEEESLASRTIADVLKRVSSDAASESTASEENRLAASLAISEMTTPKELKVTVSPSAQQALERAAAKKAEQIASPGASETDIPLGTKCSHNGCEVCYAGPSTYEASACVYHTGTPVFHEGLKFWSCCNKVKVTDFGDFLNIKGCCTGRHEFSTKDETMAQKRECRTDFFQQGTTVSFNIYAKLGDPTKCSFTLRRRPSDGGGEPEYVLSFHVHFEGEYDFKRTIVLAGPVDIDTCLVDILQPKIEIKLKKADGRGWNSIGEVVEEDDLEMD</sequence>
<dbReference type="EMBL" id="BNJQ01000003">
    <property type="protein sequence ID" value="GHP02524.1"/>
    <property type="molecule type" value="Genomic_DNA"/>
</dbReference>
<gene>
    <name evidence="5" type="ORF">PPROV_000128100</name>
</gene>
<organism evidence="5 6">
    <name type="scientific">Pycnococcus provasolii</name>
    <dbReference type="NCBI Taxonomy" id="41880"/>
    <lineage>
        <taxon>Eukaryota</taxon>
        <taxon>Viridiplantae</taxon>
        <taxon>Chlorophyta</taxon>
        <taxon>Pseudoscourfieldiophyceae</taxon>
        <taxon>Pseudoscourfieldiales</taxon>
        <taxon>Pycnococcaceae</taxon>
        <taxon>Pycnococcus</taxon>
    </lineage>
</organism>
<dbReference type="PANTHER" id="PTHR46983:SF3">
    <property type="entry name" value="CHPADIPLOID STATE MAINTENANCE PROTEIN CHPA"/>
    <property type="match status" value="1"/>
</dbReference>
<keyword evidence="3" id="KW-0862">Zinc</keyword>
<evidence type="ECO:0000256" key="3">
    <source>
        <dbReference type="ARBA" id="ARBA00022833"/>
    </source>
</evidence>
<keyword evidence="2" id="KW-0677">Repeat</keyword>
<dbReference type="Pfam" id="PF04968">
    <property type="entry name" value="CHORD"/>
    <property type="match status" value="1"/>
</dbReference>
<evidence type="ECO:0000256" key="1">
    <source>
        <dbReference type="ARBA" id="ARBA00022723"/>
    </source>
</evidence>
<dbReference type="Gene3D" id="2.60.40.790">
    <property type="match status" value="1"/>
</dbReference>
<feature type="domain" description="CHORD" evidence="4">
    <location>
        <begin position="136"/>
        <end position="197"/>
    </location>
</feature>
<dbReference type="GO" id="GO:0046872">
    <property type="term" value="F:metal ion binding"/>
    <property type="evidence" value="ECO:0007669"/>
    <property type="project" value="UniProtKB-KW"/>
</dbReference>
<keyword evidence="5" id="KW-0401">Integrin</keyword>
<keyword evidence="6" id="KW-1185">Reference proteome</keyword>
<dbReference type="InterPro" id="IPR008978">
    <property type="entry name" value="HSP20-like_chaperone"/>
</dbReference>
<name>A0A830H658_9CHLO</name>